<keyword evidence="3 5" id="KW-0648">Protein biosynthesis</keyword>
<evidence type="ECO:0000256" key="4">
    <source>
        <dbReference type="NCBIfam" id="TIGR00168"/>
    </source>
</evidence>
<reference evidence="9 10" key="1">
    <citation type="journal article" date="2018" name="Syst. Appl. Microbiol.">
        <title>Abditibacterium utsteinense sp. nov., the first cultivated member of candidate phylum FBP, isolated from ice-free Antarctic soil samples.</title>
        <authorList>
            <person name="Tahon G."/>
            <person name="Tytgat B."/>
            <person name="Lebbe L."/>
            <person name="Carlier A."/>
            <person name="Willems A."/>
        </authorList>
    </citation>
    <scope>NUCLEOTIDE SEQUENCE [LARGE SCALE GENOMIC DNA]</scope>
    <source>
        <strain evidence="9 10">LMG 29911</strain>
    </source>
</reference>
<evidence type="ECO:0000256" key="2">
    <source>
        <dbReference type="ARBA" id="ARBA00022540"/>
    </source>
</evidence>
<comment type="subcellular location">
    <subcellularLocation>
        <location evidence="5">Cytoplasm</location>
    </subcellularLocation>
</comment>
<dbReference type="PANTHER" id="PTHR10938">
    <property type="entry name" value="TRANSLATION INITIATION FACTOR IF-3"/>
    <property type="match status" value="1"/>
</dbReference>
<dbReference type="SUPFAM" id="SSF55200">
    <property type="entry name" value="Translation initiation factor IF3, C-terminal domain"/>
    <property type="match status" value="1"/>
</dbReference>
<accession>A0A2S8SV69</accession>
<comment type="subunit">
    <text evidence="5">Monomer.</text>
</comment>
<dbReference type="GO" id="GO:0005829">
    <property type="term" value="C:cytosol"/>
    <property type="evidence" value="ECO:0007669"/>
    <property type="project" value="TreeGrafter"/>
</dbReference>
<keyword evidence="10" id="KW-1185">Reference proteome</keyword>
<dbReference type="FunCoup" id="A0A2S8SV69">
    <property type="interactions" value="417"/>
</dbReference>
<evidence type="ECO:0000313" key="10">
    <source>
        <dbReference type="Proteomes" id="UP000237684"/>
    </source>
</evidence>
<dbReference type="NCBIfam" id="TIGR00168">
    <property type="entry name" value="infC"/>
    <property type="match status" value="1"/>
</dbReference>
<dbReference type="PROSITE" id="PS00938">
    <property type="entry name" value="IF3"/>
    <property type="match status" value="1"/>
</dbReference>
<keyword evidence="2 5" id="KW-0396">Initiation factor</keyword>
<dbReference type="InParanoid" id="A0A2S8SV69"/>
<evidence type="ECO:0000256" key="6">
    <source>
        <dbReference type="SAM" id="MobiDB-lite"/>
    </source>
</evidence>
<dbReference type="Gene3D" id="3.30.110.10">
    <property type="entry name" value="Translation initiation factor 3 (IF-3), C-terminal domain"/>
    <property type="match status" value="1"/>
</dbReference>
<feature type="region of interest" description="Disordered" evidence="6">
    <location>
        <begin position="207"/>
        <end position="273"/>
    </location>
</feature>
<dbReference type="InterPro" id="IPR036787">
    <property type="entry name" value="T_IF-3_N_sf"/>
</dbReference>
<protein>
    <recommendedName>
        <fullName evidence="4 5">Translation initiation factor IF-3</fullName>
    </recommendedName>
</protein>
<dbReference type="PANTHER" id="PTHR10938:SF0">
    <property type="entry name" value="TRANSLATION INITIATION FACTOR IF-3, MITOCHONDRIAL"/>
    <property type="match status" value="1"/>
</dbReference>
<evidence type="ECO:0000256" key="1">
    <source>
        <dbReference type="ARBA" id="ARBA00005439"/>
    </source>
</evidence>
<evidence type="ECO:0000259" key="7">
    <source>
        <dbReference type="Pfam" id="PF00707"/>
    </source>
</evidence>
<dbReference type="Pfam" id="PF00707">
    <property type="entry name" value="IF3_C"/>
    <property type="match status" value="1"/>
</dbReference>
<dbReference type="GO" id="GO:0043022">
    <property type="term" value="F:ribosome binding"/>
    <property type="evidence" value="ECO:0007669"/>
    <property type="project" value="TreeGrafter"/>
</dbReference>
<name>A0A2S8SV69_9BACT</name>
<proteinExistence type="inferred from homology"/>
<evidence type="ECO:0000256" key="5">
    <source>
        <dbReference type="RuleBase" id="RU000646"/>
    </source>
</evidence>
<comment type="caution">
    <text evidence="9">The sequence shown here is derived from an EMBL/GenBank/DDBJ whole genome shotgun (WGS) entry which is preliminary data.</text>
</comment>
<dbReference type="GO" id="GO:0016020">
    <property type="term" value="C:membrane"/>
    <property type="evidence" value="ECO:0007669"/>
    <property type="project" value="TreeGrafter"/>
</dbReference>
<comment type="similarity">
    <text evidence="1 5">Belongs to the IF-3 family.</text>
</comment>
<dbReference type="Proteomes" id="UP000237684">
    <property type="component" value="Unassembled WGS sequence"/>
</dbReference>
<feature type="domain" description="Translation initiation factor 3 N-terminal" evidence="8">
    <location>
        <begin position="2"/>
        <end position="60"/>
    </location>
</feature>
<dbReference type="GO" id="GO:0032790">
    <property type="term" value="P:ribosome disassembly"/>
    <property type="evidence" value="ECO:0007669"/>
    <property type="project" value="TreeGrafter"/>
</dbReference>
<feature type="compositionally biased region" description="Acidic residues" evidence="6">
    <location>
        <begin position="216"/>
        <end position="267"/>
    </location>
</feature>
<gene>
    <name evidence="9" type="ORF">B1R32_104175</name>
</gene>
<sequence>MRVISESNDQLGVLNTRDAVNLAREKGYDLILVAPNAQPPVCRIMDYGKFKYEMSKKKKAPKVAANELKMVRLHPRTGPHDRDILVRHAERFLREGHKVRVVCQFKGRENAYPELGRAQMDSIAKALDEISAVEGPINKQGRDMTMMISPKAGLKPLPKIVKSQTKNQTKIAEQEAEEARQIAEDAAFAAEQAKLAQEAIDEAVAAGEDPIAATEVGDETEDGEDVEIDVDDELDGDTDAVEIGDAEVEAPGETDDLSDEAVQEEGETAATTS</sequence>
<dbReference type="AlphaFoldDB" id="A0A2S8SV69"/>
<dbReference type="GO" id="GO:0003743">
    <property type="term" value="F:translation initiation factor activity"/>
    <property type="evidence" value="ECO:0007669"/>
    <property type="project" value="UniProtKB-UniRule"/>
</dbReference>
<dbReference type="EMBL" id="NIGF01000004">
    <property type="protein sequence ID" value="PQV64681.1"/>
    <property type="molecule type" value="Genomic_DNA"/>
</dbReference>
<dbReference type="InterPro" id="IPR019813">
    <property type="entry name" value="Translation_initiation_fac3_CS"/>
</dbReference>
<dbReference type="Gene3D" id="3.10.20.80">
    <property type="entry name" value="Translation initiation factor 3 (IF-3), N-terminal domain"/>
    <property type="match status" value="1"/>
</dbReference>
<evidence type="ECO:0000313" key="9">
    <source>
        <dbReference type="EMBL" id="PQV64681.1"/>
    </source>
</evidence>
<dbReference type="Pfam" id="PF05198">
    <property type="entry name" value="IF3_N"/>
    <property type="match status" value="1"/>
</dbReference>
<evidence type="ECO:0000256" key="3">
    <source>
        <dbReference type="ARBA" id="ARBA00022917"/>
    </source>
</evidence>
<dbReference type="InterPro" id="IPR001288">
    <property type="entry name" value="Translation_initiation_fac_3"/>
</dbReference>
<dbReference type="InterPro" id="IPR036788">
    <property type="entry name" value="T_IF-3_C_sf"/>
</dbReference>
<dbReference type="InterPro" id="IPR019814">
    <property type="entry name" value="Translation_initiation_fac_3_N"/>
</dbReference>
<feature type="domain" description="Translation initiation factor 3 C-terminal" evidence="7">
    <location>
        <begin position="67"/>
        <end position="151"/>
    </location>
</feature>
<dbReference type="SUPFAM" id="SSF54364">
    <property type="entry name" value="Translation initiation factor IF3, N-terminal domain"/>
    <property type="match status" value="1"/>
</dbReference>
<comment type="function">
    <text evidence="5">IF-3 binds to the 30S ribosomal subunit and shifts the equilibrium between 70S ribosomes and their 50S and 30S subunits in favor of the free subunits, thus enhancing the availability of 30S subunits on which protein synthesis initiation begins.</text>
</comment>
<evidence type="ECO:0000259" key="8">
    <source>
        <dbReference type="Pfam" id="PF05198"/>
    </source>
</evidence>
<dbReference type="InterPro" id="IPR019815">
    <property type="entry name" value="Translation_initiation_fac_3_C"/>
</dbReference>
<organism evidence="9 10">
    <name type="scientific">Abditibacterium utsteinense</name>
    <dbReference type="NCBI Taxonomy" id="1960156"/>
    <lineage>
        <taxon>Bacteria</taxon>
        <taxon>Pseudomonadati</taxon>
        <taxon>Abditibacteriota</taxon>
        <taxon>Abditibacteriia</taxon>
        <taxon>Abditibacteriales</taxon>
        <taxon>Abditibacteriaceae</taxon>
        <taxon>Abditibacterium</taxon>
    </lineage>
</organism>